<feature type="non-terminal residue" evidence="1">
    <location>
        <position position="78"/>
    </location>
</feature>
<comment type="caution">
    <text evidence="1">The sequence shown here is derived from an EMBL/GenBank/DDBJ whole genome shotgun (WGS) entry which is preliminary data.</text>
</comment>
<dbReference type="EMBL" id="JACEIK010012867">
    <property type="protein sequence ID" value="MCE3216241.1"/>
    <property type="molecule type" value="Genomic_DNA"/>
</dbReference>
<dbReference type="Proteomes" id="UP000823775">
    <property type="component" value="Unassembled WGS sequence"/>
</dbReference>
<proteinExistence type="predicted"/>
<sequence length="78" mass="8720">LSPRIVEGVLVVRNTYRAINCIQSYDAVIAYGAIDFFRSYELEFPRSYNIAYGAINYLKGLKAWCARDTFAVTCGALG</sequence>
<evidence type="ECO:0000313" key="2">
    <source>
        <dbReference type="Proteomes" id="UP000823775"/>
    </source>
</evidence>
<accession>A0ABS8WVM6</accession>
<feature type="non-terminal residue" evidence="1">
    <location>
        <position position="1"/>
    </location>
</feature>
<evidence type="ECO:0000313" key="1">
    <source>
        <dbReference type="EMBL" id="MCE3216241.1"/>
    </source>
</evidence>
<gene>
    <name evidence="1" type="ORF">HAX54_005686</name>
</gene>
<organism evidence="1 2">
    <name type="scientific">Datura stramonium</name>
    <name type="common">Jimsonweed</name>
    <name type="synonym">Common thornapple</name>
    <dbReference type="NCBI Taxonomy" id="4076"/>
    <lineage>
        <taxon>Eukaryota</taxon>
        <taxon>Viridiplantae</taxon>
        <taxon>Streptophyta</taxon>
        <taxon>Embryophyta</taxon>
        <taxon>Tracheophyta</taxon>
        <taxon>Spermatophyta</taxon>
        <taxon>Magnoliopsida</taxon>
        <taxon>eudicotyledons</taxon>
        <taxon>Gunneridae</taxon>
        <taxon>Pentapetalae</taxon>
        <taxon>asterids</taxon>
        <taxon>lamiids</taxon>
        <taxon>Solanales</taxon>
        <taxon>Solanaceae</taxon>
        <taxon>Solanoideae</taxon>
        <taxon>Datureae</taxon>
        <taxon>Datura</taxon>
    </lineage>
</organism>
<name>A0ABS8WVM6_DATST</name>
<reference evidence="1 2" key="1">
    <citation type="journal article" date="2021" name="BMC Genomics">
        <title>Datura genome reveals duplications of psychoactive alkaloid biosynthetic genes and high mutation rate following tissue culture.</title>
        <authorList>
            <person name="Rajewski A."/>
            <person name="Carter-House D."/>
            <person name="Stajich J."/>
            <person name="Litt A."/>
        </authorList>
    </citation>
    <scope>NUCLEOTIDE SEQUENCE [LARGE SCALE GENOMIC DNA]</scope>
    <source>
        <strain evidence="1">AR-01</strain>
    </source>
</reference>
<protein>
    <submittedName>
        <fullName evidence="1">Uncharacterized protein</fullName>
    </submittedName>
</protein>
<keyword evidence="2" id="KW-1185">Reference proteome</keyword>